<protein>
    <submittedName>
        <fullName evidence="2">Uncharacterized protein</fullName>
    </submittedName>
</protein>
<organism evidence="2 3">
    <name type="scientific">Shimia litoralis</name>
    <dbReference type="NCBI Taxonomy" id="420403"/>
    <lineage>
        <taxon>Bacteria</taxon>
        <taxon>Pseudomonadati</taxon>
        <taxon>Pseudomonadota</taxon>
        <taxon>Alphaproteobacteria</taxon>
        <taxon>Rhodobacterales</taxon>
        <taxon>Roseobacteraceae</taxon>
    </lineage>
</organism>
<accession>A0A4U7N6M6</accession>
<dbReference type="RefSeq" id="WP_138015358.1">
    <property type="nucleotide sequence ID" value="NZ_SULI01000004.1"/>
</dbReference>
<dbReference type="EMBL" id="SULI01000004">
    <property type="protein sequence ID" value="TKZ21529.1"/>
    <property type="molecule type" value="Genomic_DNA"/>
</dbReference>
<dbReference type="AlphaFoldDB" id="A0A4U7N6M6"/>
<sequence>MKINKFSLGVCVLAMCTAIAAPQIGRANQSLNADHLQTIETARSLLGYGVENRDPVALIQAVRMFNSVGLVEGKQAKRVGGTVTSSEDSKTKTMSDVLANSNHNLLHLAAEYAGDNPELLAMIADAEAEQSRGAGGLVYLETVAAGATQDFVVEFDPSETAAIYVESDFGSAMMVSVNDASGNKVCGTPMATEYFRCEWMAGDAGSYTVQIQNADAKPQEYVFLTN</sequence>
<name>A0A4U7N6M6_9RHOB</name>
<evidence type="ECO:0000256" key="1">
    <source>
        <dbReference type="SAM" id="SignalP"/>
    </source>
</evidence>
<comment type="caution">
    <text evidence="2">The sequence shown here is derived from an EMBL/GenBank/DDBJ whole genome shotgun (WGS) entry which is preliminary data.</text>
</comment>
<gene>
    <name evidence="2" type="ORF">FAP39_05345</name>
</gene>
<dbReference type="Proteomes" id="UP000306575">
    <property type="component" value="Unassembled WGS sequence"/>
</dbReference>
<proteinExistence type="predicted"/>
<evidence type="ECO:0000313" key="3">
    <source>
        <dbReference type="Proteomes" id="UP000306575"/>
    </source>
</evidence>
<reference evidence="2 3" key="1">
    <citation type="submission" date="2019-04" db="EMBL/GenBank/DDBJ databases">
        <title>Genome sequence of Pelagicola litoralis CL-ES2.</title>
        <authorList>
            <person name="Cao J."/>
        </authorList>
    </citation>
    <scope>NUCLEOTIDE SEQUENCE [LARGE SCALE GENOMIC DNA]</scope>
    <source>
        <strain evidence="2 3">CL-ES2</strain>
    </source>
</reference>
<feature type="chain" id="PRO_5020455365" evidence="1">
    <location>
        <begin position="21"/>
        <end position="226"/>
    </location>
</feature>
<keyword evidence="3" id="KW-1185">Reference proteome</keyword>
<evidence type="ECO:0000313" key="2">
    <source>
        <dbReference type="EMBL" id="TKZ21529.1"/>
    </source>
</evidence>
<keyword evidence="1" id="KW-0732">Signal</keyword>
<feature type="signal peptide" evidence="1">
    <location>
        <begin position="1"/>
        <end position="20"/>
    </location>
</feature>